<feature type="non-terminal residue" evidence="2">
    <location>
        <position position="1"/>
    </location>
</feature>
<evidence type="ECO:0000259" key="1">
    <source>
        <dbReference type="Pfam" id="PF02843"/>
    </source>
</evidence>
<dbReference type="InterPro" id="IPR011054">
    <property type="entry name" value="Rudment_hybrid_motif"/>
</dbReference>
<sequence>GVTAVGDTFRSCIETAYAGVGKIHFENAHFRRDIGARLLTPRVPAIS</sequence>
<dbReference type="InterPro" id="IPR037123">
    <property type="entry name" value="PRibGlycinamide_synth_C_sf"/>
</dbReference>
<organism evidence="2">
    <name type="scientific">marine sediment metagenome</name>
    <dbReference type="NCBI Taxonomy" id="412755"/>
    <lineage>
        <taxon>unclassified sequences</taxon>
        <taxon>metagenomes</taxon>
        <taxon>ecological metagenomes</taxon>
    </lineage>
</organism>
<proteinExistence type="predicted"/>
<dbReference type="SUPFAM" id="SSF51246">
    <property type="entry name" value="Rudiment single hybrid motif"/>
    <property type="match status" value="1"/>
</dbReference>
<feature type="domain" description="Phosphoribosylglycinamide synthetase C-domain" evidence="1">
    <location>
        <begin position="2"/>
        <end position="37"/>
    </location>
</feature>
<dbReference type="Pfam" id="PF02843">
    <property type="entry name" value="GARS_C"/>
    <property type="match status" value="1"/>
</dbReference>
<dbReference type="EMBL" id="BART01035898">
    <property type="protein sequence ID" value="GAH06115.1"/>
    <property type="molecule type" value="Genomic_DNA"/>
</dbReference>
<accession>X1DCS4</accession>
<dbReference type="AlphaFoldDB" id="X1DCS4"/>
<dbReference type="Gene3D" id="3.90.600.10">
    <property type="entry name" value="Phosphoribosylglycinamide synthetase, C-terminal domain"/>
    <property type="match status" value="1"/>
</dbReference>
<evidence type="ECO:0000313" key="2">
    <source>
        <dbReference type="EMBL" id="GAH06115.1"/>
    </source>
</evidence>
<gene>
    <name evidence="2" type="ORF">S01H4_60765</name>
</gene>
<comment type="caution">
    <text evidence="2">The sequence shown here is derived from an EMBL/GenBank/DDBJ whole genome shotgun (WGS) entry which is preliminary data.</text>
</comment>
<dbReference type="InterPro" id="IPR020560">
    <property type="entry name" value="PRibGlycinamide_synth_C-dom"/>
</dbReference>
<dbReference type="GO" id="GO:0004637">
    <property type="term" value="F:phosphoribosylamine-glycine ligase activity"/>
    <property type="evidence" value="ECO:0007669"/>
    <property type="project" value="InterPro"/>
</dbReference>
<protein>
    <recommendedName>
        <fullName evidence="1">Phosphoribosylglycinamide synthetase C-domain domain-containing protein</fullName>
    </recommendedName>
</protein>
<dbReference type="GO" id="GO:0009113">
    <property type="term" value="P:purine nucleobase biosynthetic process"/>
    <property type="evidence" value="ECO:0007669"/>
    <property type="project" value="InterPro"/>
</dbReference>
<reference evidence="2" key="1">
    <citation type="journal article" date="2014" name="Front. Microbiol.">
        <title>High frequency of phylogenetically diverse reductive dehalogenase-homologous genes in deep subseafloor sedimentary metagenomes.</title>
        <authorList>
            <person name="Kawai M."/>
            <person name="Futagami T."/>
            <person name="Toyoda A."/>
            <person name="Takaki Y."/>
            <person name="Nishi S."/>
            <person name="Hori S."/>
            <person name="Arai W."/>
            <person name="Tsubouchi T."/>
            <person name="Morono Y."/>
            <person name="Uchiyama I."/>
            <person name="Ito T."/>
            <person name="Fujiyama A."/>
            <person name="Inagaki F."/>
            <person name="Takami H."/>
        </authorList>
    </citation>
    <scope>NUCLEOTIDE SEQUENCE</scope>
    <source>
        <strain evidence="2">Expedition CK06-06</strain>
    </source>
</reference>
<name>X1DCS4_9ZZZZ</name>